<feature type="non-terminal residue" evidence="2">
    <location>
        <position position="262"/>
    </location>
</feature>
<dbReference type="AlphaFoldDB" id="A0A3N4KFZ6"/>
<keyword evidence="2" id="KW-0808">Transferase</keyword>
<dbReference type="InterPro" id="IPR000719">
    <property type="entry name" value="Prot_kinase_dom"/>
</dbReference>
<name>A0A3N4KFZ6_9PEZI</name>
<dbReference type="InParanoid" id="A0A3N4KFZ6"/>
<dbReference type="Pfam" id="PF00069">
    <property type="entry name" value="Pkinase"/>
    <property type="match status" value="1"/>
</dbReference>
<proteinExistence type="predicted"/>
<keyword evidence="2" id="KW-0418">Kinase</keyword>
<dbReference type="InterPro" id="IPR008271">
    <property type="entry name" value="Ser/Thr_kinase_AS"/>
</dbReference>
<dbReference type="PROSITE" id="PS00108">
    <property type="entry name" value="PROTEIN_KINASE_ST"/>
    <property type="match status" value="1"/>
</dbReference>
<dbReference type="GO" id="GO:0005634">
    <property type="term" value="C:nucleus"/>
    <property type="evidence" value="ECO:0007669"/>
    <property type="project" value="TreeGrafter"/>
</dbReference>
<dbReference type="PANTHER" id="PTHR44167">
    <property type="entry name" value="OVARIAN-SPECIFIC SERINE/THREONINE-PROTEIN KINASE LOK-RELATED"/>
    <property type="match status" value="1"/>
</dbReference>
<evidence type="ECO:0000259" key="1">
    <source>
        <dbReference type="PROSITE" id="PS50011"/>
    </source>
</evidence>
<feature type="domain" description="Protein kinase" evidence="1">
    <location>
        <begin position="54"/>
        <end position="262"/>
    </location>
</feature>
<dbReference type="Gene3D" id="1.10.510.10">
    <property type="entry name" value="Transferase(Phosphotransferase) domain 1"/>
    <property type="match status" value="1"/>
</dbReference>
<reference evidence="2 3" key="1">
    <citation type="journal article" date="2018" name="Nat. Ecol. Evol.">
        <title>Pezizomycetes genomes reveal the molecular basis of ectomycorrhizal truffle lifestyle.</title>
        <authorList>
            <person name="Murat C."/>
            <person name="Payen T."/>
            <person name="Noel B."/>
            <person name="Kuo A."/>
            <person name="Morin E."/>
            <person name="Chen J."/>
            <person name="Kohler A."/>
            <person name="Krizsan K."/>
            <person name="Balestrini R."/>
            <person name="Da Silva C."/>
            <person name="Montanini B."/>
            <person name="Hainaut M."/>
            <person name="Levati E."/>
            <person name="Barry K.W."/>
            <person name="Belfiori B."/>
            <person name="Cichocki N."/>
            <person name="Clum A."/>
            <person name="Dockter R.B."/>
            <person name="Fauchery L."/>
            <person name="Guy J."/>
            <person name="Iotti M."/>
            <person name="Le Tacon F."/>
            <person name="Lindquist E.A."/>
            <person name="Lipzen A."/>
            <person name="Malagnac F."/>
            <person name="Mello A."/>
            <person name="Molinier V."/>
            <person name="Miyauchi S."/>
            <person name="Poulain J."/>
            <person name="Riccioni C."/>
            <person name="Rubini A."/>
            <person name="Sitrit Y."/>
            <person name="Splivallo R."/>
            <person name="Traeger S."/>
            <person name="Wang M."/>
            <person name="Zifcakova L."/>
            <person name="Wipf D."/>
            <person name="Zambonelli A."/>
            <person name="Paolocci F."/>
            <person name="Nowrousian M."/>
            <person name="Ottonello S."/>
            <person name="Baldrian P."/>
            <person name="Spatafora J.W."/>
            <person name="Henrissat B."/>
            <person name="Nagy L.G."/>
            <person name="Aury J.M."/>
            <person name="Wincker P."/>
            <person name="Grigoriev I.V."/>
            <person name="Bonfante P."/>
            <person name="Martin F.M."/>
        </authorList>
    </citation>
    <scope>NUCLEOTIDE SEQUENCE [LARGE SCALE GENOMIC DNA]</scope>
    <source>
        <strain evidence="2 3">CCBAS932</strain>
    </source>
</reference>
<dbReference type="SMART" id="SM00220">
    <property type="entry name" value="S_TKc"/>
    <property type="match status" value="1"/>
</dbReference>
<dbReference type="STRING" id="1392247.A0A3N4KFZ6"/>
<dbReference type="Proteomes" id="UP000277580">
    <property type="component" value="Unassembled WGS sequence"/>
</dbReference>
<dbReference type="GO" id="GO:0005524">
    <property type="term" value="F:ATP binding"/>
    <property type="evidence" value="ECO:0007669"/>
    <property type="project" value="InterPro"/>
</dbReference>
<protein>
    <submittedName>
        <fullName evidence="2">Kinase-like protein</fullName>
    </submittedName>
</protein>
<evidence type="ECO:0000313" key="2">
    <source>
        <dbReference type="EMBL" id="RPB08262.1"/>
    </source>
</evidence>
<dbReference type="PANTHER" id="PTHR44167:SF24">
    <property type="entry name" value="SERINE_THREONINE-PROTEIN KINASE CHK2"/>
    <property type="match status" value="1"/>
</dbReference>
<dbReference type="SUPFAM" id="SSF56112">
    <property type="entry name" value="Protein kinase-like (PK-like)"/>
    <property type="match status" value="1"/>
</dbReference>
<dbReference type="GO" id="GO:0044773">
    <property type="term" value="P:mitotic DNA damage checkpoint signaling"/>
    <property type="evidence" value="ECO:0007669"/>
    <property type="project" value="TreeGrafter"/>
</dbReference>
<dbReference type="PROSITE" id="PS50011">
    <property type="entry name" value="PROTEIN_KINASE_DOM"/>
    <property type="match status" value="1"/>
</dbReference>
<sequence>MSPAGIAIDDTIIERYKLQTEFSPGRSSVVHTTVIYKSSPVSGALRAVEVKKPWRETRELGSGGYGVVSLQLSADGQCRAVKRIHRVSGVSSKAELMALSMALDFADPCGNSTQHTDLFVQFLGWFEDRHNLYIATEFIMYGDLSQYIKDPAMKHNARYITMQLLEGVRNLHMNNICHRDLKPQNILMASVIPVRVKIADFGCSKFHKETELRTKVGTQCYMAPELQGLGKARKKYTNAIDMWALGCIIYEMLTSTPIFSQI</sequence>
<dbReference type="InterPro" id="IPR011009">
    <property type="entry name" value="Kinase-like_dom_sf"/>
</dbReference>
<organism evidence="2 3">
    <name type="scientific">Morchella conica CCBAS932</name>
    <dbReference type="NCBI Taxonomy" id="1392247"/>
    <lineage>
        <taxon>Eukaryota</taxon>
        <taxon>Fungi</taxon>
        <taxon>Dikarya</taxon>
        <taxon>Ascomycota</taxon>
        <taxon>Pezizomycotina</taxon>
        <taxon>Pezizomycetes</taxon>
        <taxon>Pezizales</taxon>
        <taxon>Morchellaceae</taxon>
        <taxon>Morchella</taxon>
    </lineage>
</organism>
<keyword evidence="3" id="KW-1185">Reference proteome</keyword>
<dbReference type="EMBL" id="ML119166">
    <property type="protein sequence ID" value="RPB08262.1"/>
    <property type="molecule type" value="Genomic_DNA"/>
</dbReference>
<dbReference type="GO" id="GO:0004674">
    <property type="term" value="F:protein serine/threonine kinase activity"/>
    <property type="evidence" value="ECO:0007669"/>
    <property type="project" value="TreeGrafter"/>
</dbReference>
<accession>A0A3N4KFZ6</accession>
<evidence type="ECO:0000313" key="3">
    <source>
        <dbReference type="Proteomes" id="UP000277580"/>
    </source>
</evidence>
<gene>
    <name evidence="2" type="ORF">P167DRAFT_494385</name>
</gene>
<dbReference type="OrthoDB" id="4062651at2759"/>